<reference evidence="7 8" key="1">
    <citation type="submission" date="2021-03" db="EMBL/GenBank/DDBJ databases">
        <title>Thermosipho ferrireducens sp.nov., an anaerobic thermophilic iron-reducing bacterium isolated from a deep-sea hydrothermal sulfide deposits.</title>
        <authorList>
            <person name="Zeng X."/>
            <person name="Chen Y."/>
            <person name="Shao Z."/>
        </authorList>
    </citation>
    <scope>NUCLEOTIDE SEQUENCE [LARGE SCALE GENOMIC DNA]</scope>
    <source>
        <strain evidence="7 8">JL129W03</strain>
    </source>
</reference>
<keyword evidence="3" id="KW-0694">RNA-binding</keyword>
<dbReference type="EMBL" id="CP071446">
    <property type="protein sequence ID" value="QTA38790.1"/>
    <property type="molecule type" value="Genomic_DNA"/>
</dbReference>
<sequence length="309" mass="35814">MKSYRVKLKFKSPFHIGIKEGVYNLTDSIIHSDTLFSGITNAYNLLYGKEKTEKFVNKLLKNPEVFSLSSAFYYIDGKYFYPKPLGYRFVKGQGYDFKKLKKVKYVSEEILIGKYDKLIVDGIFASDDEVIFPFNIEERPRIAVDRITNETNIYYFSSVRFKENAGLWFVLDVDESLEKEILASLKLLSDEGLGGERTYGLGNFDFELEEIKFEQKDDSNYLLLSLCFPKNSEEVSKFKYYKLAEKTGFIYSLYDSTKRQPLIRFFEEGSVLEGRIVGKILDTTPDLFKHKVLKFGRAYLIPINKGGTI</sequence>
<dbReference type="RefSeq" id="WP_207567507.1">
    <property type="nucleotide sequence ID" value="NZ_CP071446.1"/>
</dbReference>
<dbReference type="Pfam" id="PF17953">
    <property type="entry name" value="Csm4_C"/>
    <property type="match status" value="1"/>
</dbReference>
<dbReference type="NCBIfam" id="TIGR01903">
    <property type="entry name" value="cas5_csm4"/>
    <property type="match status" value="1"/>
</dbReference>
<dbReference type="Pfam" id="PF03787">
    <property type="entry name" value="RAMPs"/>
    <property type="match status" value="1"/>
</dbReference>
<evidence type="ECO:0000256" key="3">
    <source>
        <dbReference type="ARBA" id="ARBA00022884"/>
    </source>
</evidence>
<feature type="domain" description="Csm4 C-terminal" evidence="6">
    <location>
        <begin position="217"/>
        <end position="303"/>
    </location>
</feature>
<proteinExistence type="inferred from homology"/>
<organism evidence="7 8">
    <name type="scientific">Thermosipho ferrireducens</name>
    <dbReference type="NCBI Taxonomy" id="2571116"/>
    <lineage>
        <taxon>Bacteria</taxon>
        <taxon>Thermotogati</taxon>
        <taxon>Thermotogota</taxon>
        <taxon>Thermotogae</taxon>
        <taxon>Thermotogales</taxon>
        <taxon>Fervidobacteriaceae</taxon>
        <taxon>Thermosipho</taxon>
    </lineage>
</organism>
<name>A0ABX7SBK3_9BACT</name>
<evidence type="ECO:0000313" key="7">
    <source>
        <dbReference type="EMBL" id="QTA38790.1"/>
    </source>
</evidence>
<dbReference type="InterPro" id="IPR005510">
    <property type="entry name" value="Csm4"/>
</dbReference>
<evidence type="ECO:0000256" key="4">
    <source>
        <dbReference type="ARBA" id="ARBA00023118"/>
    </source>
</evidence>
<evidence type="ECO:0000259" key="5">
    <source>
        <dbReference type="Pfam" id="PF03787"/>
    </source>
</evidence>
<dbReference type="Proteomes" id="UP000671862">
    <property type="component" value="Chromosome"/>
</dbReference>
<keyword evidence="4" id="KW-0051">Antiviral defense</keyword>
<dbReference type="InterPro" id="IPR040932">
    <property type="entry name" value="Csm4_C"/>
</dbReference>
<accession>A0ABX7SBK3</accession>
<evidence type="ECO:0000256" key="2">
    <source>
        <dbReference type="ARBA" id="ARBA00016109"/>
    </source>
</evidence>
<gene>
    <name evidence="7" type="primary">csm4</name>
    <name evidence="7" type="ORF">JYK00_04590</name>
</gene>
<keyword evidence="8" id="KW-1185">Reference proteome</keyword>
<evidence type="ECO:0000256" key="1">
    <source>
        <dbReference type="ARBA" id="ARBA00005772"/>
    </source>
</evidence>
<evidence type="ECO:0000259" key="6">
    <source>
        <dbReference type="Pfam" id="PF17953"/>
    </source>
</evidence>
<protein>
    <recommendedName>
        <fullName evidence="2">CRISPR system Cms protein Csm4</fullName>
    </recommendedName>
</protein>
<comment type="similarity">
    <text evidence="1">Belongs to the CRISPR-associated Csm4 family.</text>
</comment>
<feature type="domain" description="CRISPR type III-associated protein" evidence="5">
    <location>
        <begin position="7"/>
        <end position="204"/>
    </location>
</feature>
<evidence type="ECO:0000313" key="8">
    <source>
        <dbReference type="Proteomes" id="UP000671862"/>
    </source>
</evidence>
<dbReference type="InterPro" id="IPR005537">
    <property type="entry name" value="RAMP_III_fam"/>
</dbReference>